<keyword evidence="3" id="KW-1185">Reference proteome</keyword>
<name>A0A934W1H5_9BURK</name>
<dbReference type="Proteomes" id="UP000622890">
    <property type="component" value="Unassembled WGS sequence"/>
</dbReference>
<protein>
    <submittedName>
        <fullName evidence="2">Uncharacterized protein</fullName>
    </submittedName>
</protein>
<proteinExistence type="predicted"/>
<gene>
    <name evidence="2" type="ORF">JJB74_11190</name>
</gene>
<accession>A0A934W1H5</accession>
<dbReference type="AlphaFoldDB" id="A0A934W1H5"/>
<dbReference type="RefSeq" id="WP_200591960.1">
    <property type="nucleotide sequence ID" value="NZ_JAEPBG010000004.1"/>
</dbReference>
<feature type="compositionally biased region" description="Basic and acidic residues" evidence="1">
    <location>
        <begin position="59"/>
        <end position="68"/>
    </location>
</feature>
<feature type="region of interest" description="Disordered" evidence="1">
    <location>
        <begin position="1"/>
        <end position="68"/>
    </location>
</feature>
<dbReference type="EMBL" id="JAEPBG010000004">
    <property type="protein sequence ID" value="MBK4735176.1"/>
    <property type="molecule type" value="Genomic_DNA"/>
</dbReference>
<evidence type="ECO:0000313" key="2">
    <source>
        <dbReference type="EMBL" id="MBK4735176.1"/>
    </source>
</evidence>
<comment type="caution">
    <text evidence="2">The sequence shown here is derived from an EMBL/GenBank/DDBJ whole genome shotgun (WGS) entry which is preliminary data.</text>
</comment>
<sequence length="68" mass="7557">MTHSAGQKGYKISSSTATRDQRRYSDDARDREEDAMQNESLAPGSGAQASTQGWYRNSGSEDTKRQNK</sequence>
<feature type="compositionally biased region" description="Basic and acidic residues" evidence="1">
    <location>
        <begin position="19"/>
        <end position="34"/>
    </location>
</feature>
<feature type="compositionally biased region" description="Polar residues" evidence="1">
    <location>
        <begin position="47"/>
        <end position="58"/>
    </location>
</feature>
<evidence type="ECO:0000256" key="1">
    <source>
        <dbReference type="SAM" id="MobiDB-lite"/>
    </source>
</evidence>
<organism evidence="2 3">
    <name type="scientific">Noviherbaspirillum pedocola</name>
    <dbReference type="NCBI Taxonomy" id="2801341"/>
    <lineage>
        <taxon>Bacteria</taxon>
        <taxon>Pseudomonadati</taxon>
        <taxon>Pseudomonadota</taxon>
        <taxon>Betaproteobacteria</taxon>
        <taxon>Burkholderiales</taxon>
        <taxon>Oxalobacteraceae</taxon>
        <taxon>Noviherbaspirillum</taxon>
    </lineage>
</organism>
<evidence type="ECO:0000313" key="3">
    <source>
        <dbReference type="Proteomes" id="UP000622890"/>
    </source>
</evidence>
<reference evidence="2" key="1">
    <citation type="submission" date="2021-01" db="EMBL/GenBank/DDBJ databases">
        <title>Genome sequence of strain Noviherbaspirillum sp. DKR-6.</title>
        <authorList>
            <person name="Chaudhary D.K."/>
        </authorList>
    </citation>
    <scope>NUCLEOTIDE SEQUENCE</scope>
    <source>
        <strain evidence="2">DKR-6</strain>
    </source>
</reference>